<accession>A0A1Y2M8S4</accession>
<evidence type="ECO:0000313" key="2">
    <source>
        <dbReference type="Proteomes" id="UP000193240"/>
    </source>
</evidence>
<protein>
    <submittedName>
        <fullName evidence="1">Uncharacterized protein</fullName>
    </submittedName>
</protein>
<evidence type="ECO:0000313" key="1">
    <source>
        <dbReference type="EMBL" id="OSS51887.1"/>
    </source>
</evidence>
<dbReference type="Proteomes" id="UP000193240">
    <property type="component" value="Unassembled WGS sequence"/>
</dbReference>
<keyword evidence="2" id="KW-1185">Reference proteome</keyword>
<name>A0A1Y2M8S4_EPING</name>
<reference evidence="1 2" key="1">
    <citation type="journal article" date="2017" name="Genome Announc.">
        <title>Genome sequence of the saprophytic ascomycete Epicoccum nigrum ICMP 19927 strain isolated from New Zealand.</title>
        <authorList>
            <person name="Fokin M."/>
            <person name="Fleetwood D."/>
            <person name="Weir B.S."/>
            <person name="Villas-Boas S.G."/>
        </authorList>
    </citation>
    <scope>NUCLEOTIDE SEQUENCE [LARGE SCALE GENOMIC DNA]</scope>
    <source>
        <strain evidence="1 2">ICMP 19927</strain>
    </source>
</reference>
<dbReference type="EMBL" id="KZ107840">
    <property type="protein sequence ID" value="OSS51887.1"/>
    <property type="molecule type" value="Genomic_DNA"/>
</dbReference>
<proteinExistence type="predicted"/>
<sequence>MEPFEALCHTFWMSLIEQSTQQDNFQLALITPLAFIAEEPDLQLSEAEQVIREQDEAKLAHSALEEAIAESSTRFKQ</sequence>
<gene>
    <name evidence="1" type="ORF">B5807_04036</name>
</gene>
<dbReference type="InParanoid" id="A0A1Y2M8S4"/>
<dbReference type="AlphaFoldDB" id="A0A1Y2M8S4"/>
<organism evidence="1 2">
    <name type="scientific">Epicoccum nigrum</name>
    <name type="common">Soil fungus</name>
    <name type="synonym">Epicoccum purpurascens</name>
    <dbReference type="NCBI Taxonomy" id="105696"/>
    <lineage>
        <taxon>Eukaryota</taxon>
        <taxon>Fungi</taxon>
        <taxon>Dikarya</taxon>
        <taxon>Ascomycota</taxon>
        <taxon>Pezizomycotina</taxon>
        <taxon>Dothideomycetes</taxon>
        <taxon>Pleosporomycetidae</taxon>
        <taxon>Pleosporales</taxon>
        <taxon>Pleosporineae</taxon>
        <taxon>Didymellaceae</taxon>
        <taxon>Epicoccum</taxon>
    </lineage>
</organism>